<dbReference type="InParanoid" id="A0A165KGF4"/>
<comment type="similarity">
    <text evidence="1">Belongs to the glycosyl hydrolase 16 family.</text>
</comment>
<dbReference type="Gene3D" id="2.60.120.200">
    <property type="match status" value="1"/>
</dbReference>
<dbReference type="OrthoDB" id="4781at2759"/>
<dbReference type="GO" id="GO:0030246">
    <property type="term" value="F:carbohydrate binding"/>
    <property type="evidence" value="ECO:0007669"/>
    <property type="project" value="UniProtKB-KW"/>
</dbReference>
<dbReference type="SUPFAM" id="SSF49899">
    <property type="entry name" value="Concanavalin A-like lectins/glucanases"/>
    <property type="match status" value="1"/>
</dbReference>
<keyword evidence="3" id="KW-0430">Lectin</keyword>
<dbReference type="InterPro" id="IPR050546">
    <property type="entry name" value="Glycosyl_Hydrlase_16"/>
</dbReference>
<protein>
    <submittedName>
        <fullName evidence="3">Concanavalin A-like lectin/glucanase</fullName>
    </submittedName>
</protein>
<organism evidence="3 4">
    <name type="scientific">Exidia glandulosa HHB12029</name>
    <dbReference type="NCBI Taxonomy" id="1314781"/>
    <lineage>
        <taxon>Eukaryota</taxon>
        <taxon>Fungi</taxon>
        <taxon>Dikarya</taxon>
        <taxon>Basidiomycota</taxon>
        <taxon>Agaricomycotina</taxon>
        <taxon>Agaricomycetes</taxon>
        <taxon>Auriculariales</taxon>
        <taxon>Exidiaceae</taxon>
        <taxon>Exidia</taxon>
    </lineage>
</organism>
<dbReference type="Proteomes" id="UP000077266">
    <property type="component" value="Unassembled WGS sequence"/>
</dbReference>
<dbReference type="PROSITE" id="PS51762">
    <property type="entry name" value="GH16_2"/>
    <property type="match status" value="1"/>
</dbReference>
<dbReference type="PANTHER" id="PTHR10963:SF55">
    <property type="entry name" value="GLYCOSIDE HYDROLASE FAMILY 16 PROTEIN"/>
    <property type="match status" value="1"/>
</dbReference>
<dbReference type="InterPro" id="IPR013320">
    <property type="entry name" value="ConA-like_dom_sf"/>
</dbReference>
<dbReference type="EMBL" id="KV425945">
    <property type="protein sequence ID" value="KZV96298.1"/>
    <property type="molecule type" value="Genomic_DNA"/>
</dbReference>
<reference evidence="3 4" key="1">
    <citation type="journal article" date="2016" name="Mol. Biol. Evol.">
        <title>Comparative Genomics of Early-Diverging Mushroom-Forming Fungi Provides Insights into the Origins of Lignocellulose Decay Capabilities.</title>
        <authorList>
            <person name="Nagy L.G."/>
            <person name="Riley R."/>
            <person name="Tritt A."/>
            <person name="Adam C."/>
            <person name="Daum C."/>
            <person name="Floudas D."/>
            <person name="Sun H."/>
            <person name="Yadav J.S."/>
            <person name="Pangilinan J."/>
            <person name="Larsson K.H."/>
            <person name="Matsuura K."/>
            <person name="Barry K."/>
            <person name="Labutti K."/>
            <person name="Kuo R."/>
            <person name="Ohm R.A."/>
            <person name="Bhattacharya S.S."/>
            <person name="Shirouzu T."/>
            <person name="Yoshinaga Y."/>
            <person name="Martin F.M."/>
            <person name="Grigoriev I.V."/>
            <person name="Hibbett D.S."/>
        </authorList>
    </citation>
    <scope>NUCLEOTIDE SEQUENCE [LARGE SCALE GENOMIC DNA]</scope>
    <source>
        <strain evidence="3 4">HHB12029</strain>
    </source>
</reference>
<dbReference type="GO" id="GO:0004553">
    <property type="term" value="F:hydrolase activity, hydrolyzing O-glycosyl compounds"/>
    <property type="evidence" value="ECO:0007669"/>
    <property type="project" value="InterPro"/>
</dbReference>
<dbReference type="GO" id="GO:0005975">
    <property type="term" value="P:carbohydrate metabolic process"/>
    <property type="evidence" value="ECO:0007669"/>
    <property type="project" value="InterPro"/>
</dbReference>
<proteinExistence type="inferred from homology"/>
<evidence type="ECO:0000259" key="2">
    <source>
        <dbReference type="PROSITE" id="PS51762"/>
    </source>
</evidence>
<dbReference type="PANTHER" id="PTHR10963">
    <property type="entry name" value="GLYCOSYL HYDROLASE-RELATED"/>
    <property type="match status" value="1"/>
</dbReference>
<dbReference type="InterPro" id="IPR000757">
    <property type="entry name" value="Beta-glucanase-like"/>
</dbReference>
<evidence type="ECO:0000256" key="1">
    <source>
        <dbReference type="ARBA" id="ARBA00006865"/>
    </source>
</evidence>
<feature type="domain" description="GH16" evidence="2">
    <location>
        <begin position="1"/>
        <end position="224"/>
    </location>
</feature>
<evidence type="ECO:0000313" key="4">
    <source>
        <dbReference type="Proteomes" id="UP000077266"/>
    </source>
</evidence>
<dbReference type="STRING" id="1314781.A0A165KGF4"/>
<accession>A0A165KGF4</accession>
<name>A0A165KGF4_EXIGL</name>
<dbReference type="AlphaFoldDB" id="A0A165KGF4"/>
<keyword evidence="4" id="KW-1185">Reference proteome</keyword>
<sequence length="224" mass="25990">MRNLPTRLFQLWGASWMLSAHDTYGPWPRSGEIDIIETRGNGPSYPAQGSDWLSSTLHWGPAPLLDGYWRTTGWWEDKHITFDEDFHTYVLEWDDKFLWTYIDSRVNQIFDFRFNAKKPFFNRGGYPPTVFNGTQQVRLDNPWAGSENPGVAPFDQSFYLILDVAVGGTNGWFPDNKGDKPWVNGAATAMRDFARAQDTWYPTWPVDPKRRSLAVDYVKMYEKC</sequence>
<evidence type="ECO:0000313" key="3">
    <source>
        <dbReference type="EMBL" id="KZV96298.1"/>
    </source>
</evidence>
<gene>
    <name evidence="3" type="ORF">EXIGLDRAFT_609377</name>
</gene>